<keyword evidence="6" id="KW-1185">Reference proteome</keyword>
<accession>A0A811YY18</accession>
<protein>
    <submittedName>
        <fullName evidence="5">(raccoon dog) hypothetical protein</fullName>
    </submittedName>
</protein>
<sequence length="91" mass="10022">MPPRLDLKEVKVAHLRCTGVEIGVMSALAPKISLLDLSVKMVGSAITKATNDRKHLRITVKLTIWDRQIQVEVVPSASVLMIKALKEPPRA</sequence>
<comment type="similarity">
    <text evidence="1">Belongs to the universal ribosomal protein uL11 family.</text>
</comment>
<dbReference type="InterPro" id="IPR036796">
    <property type="entry name" value="Ribosomal_uL11_N_sf"/>
</dbReference>
<evidence type="ECO:0000259" key="4">
    <source>
        <dbReference type="Pfam" id="PF03946"/>
    </source>
</evidence>
<dbReference type="Gene3D" id="3.30.1550.10">
    <property type="entry name" value="Ribosomal protein L11/L12, N-terminal domain"/>
    <property type="match status" value="1"/>
</dbReference>
<dbReference type="InterPro" id="IPR020784">
    <property type="entry name" value="Ribosomal_uL11_N"/>
</dbReference>
<feature type="domain" description="Large ribosomal subunit protein uL11 N-terminal" evidence="4">
    <location>
        <begin position="14"/>
        <end position="68"/>
    </location>
</feature>
<dbReference type="Pfam" id="PF03946">
    <property type="entry name" value="Ribosomal_L11_N"/>
    <property type="match status" value="1"/>
</dbReference>
<dbReference type="EMBL" id="CAJHUB010000754">
    <property type="protein sequence ID" value="CAD7682623.1"/>
    <property type="molecule type" value="Genomic_DNA"/>
</dbReference>
<evidence type="ECO:0000256" key="2">
    <source>
        <dbReference type="ARBA" id="ARBA00022980"/>
    </source>
</evidence>
<evidence type="ECO:0000313" key="5">
    <source>
        <dbReference type="EMBL" id="CAD7682623.1"/>
    </source>
</evidence>
<evidence type="ECO:0000256" key="3">
    <source>
        <dbReference type="ARBA" id="ARBA00023274"/>
    </source>
</evidence>
<dbReference type="PANTHER" id="PTHR11661">
    <property type="entry name" value="60S RIBOSOMAL PROTEIN L12"/>
    <property type="match status" value="1"/>
</dbReference>
<dbReference type="PANTHER" id="PTHR11661:SF2">
    <property type="entry name" value="LARGE RIBOSOMAL SUBUNIT PROTEIN UL11"/>
    <property type="match status" value="1"/>
</dbReference>
<dbReference type="SUPFAM" id="SSF54747">
    <property type="entry name" value="Ribosomal L11/L12e N-terminal domain"/>
    <property type="match status" value="1"/>
</dbReference>
<dbReference type="GO" id="GO:0022625">
    <property type="term" value="C:cytosolic large ribosomal subunit"/>
    <property type="evidence" value="ECO:0007669"/>
    <property type="project" value="TreeGrafter"/>
</dbReference>
<comment type="caution">
    <text evidence="5">The sequence shown here is derived from an EMBL/GenBank/DDBJ whole genome shotgun (WGS) entry which is preliminary data.</text>
</comment>
<dbReference type="GO" id="GO:0070180">
    <property type="term" value="F:large ribosomal subunit rRNA binding"/>
    <property type="evidence" value="ECO:0007669"/>
    <property type="project" value="TreeGrafter"/>
</dbReference>
<dbReference type="AlphaFoldDB" id="A0A811YY18"/>
<evidence type="ECO:0000313" key="6">
    <source>
        <dbReference type="Proteomes" id="UP000645828"/>
    </source>
</evidence>
<gene>
    <name evidence="5" type="ORF">NYPRO_LOCUS15415</name>
</gene>
<reference evidence="5" key="1">
    <citation type="submission" date="2020-12" db="EMBL/GenBank/DDBJ databases">
        <authorList>
            <consortium name="Molecular Ecology Group"/>
        </authorList>
    </citation>
    <scope>NUCLEOTIDE SEQUENCE</scope>
    <source>
        <strain evidence="5">TBG_1078</strain>
    </source>
</reference>
<keyword evidence="2" id="KW-0689">Ribosomal protein</keyword>
<keyword evidence="3" id="KW-0687">Ribonucleoprotein</keyword>
<dbReference type="GO" id="GO:0006412">
    <property type="term" value="P:translation"/>
    <property type="evidence" value="ECO:0007669"/>
    <property type="project" value="InterPro"/>
</dbReference>
<evidence type="ECO:0000256" key="1">
    <source>
        <dbReference type="ARBA" id="ARBA00010537"/>
    </source>
</evidence>
<name>A0A811YY18_NYCPR</name>
<dbReference type="InterPro" id="IPR000911">
    <property type="entry name" value="Ribosomal_uL11"/>
</dbReference>
<dbReference type="Proteomes" id="UP000645828">
    <property type="component" value="Unassembled WGS sequence"/>
</dbReference>
<dbReference type="GO" id="GO:0003735">
    <property type="term" value="F:structural constituent of ribosome"/>
    <property type="evidence" value="ECO:0007669"/>
    <property type="project" value="InterPro"/>
</dbReference>
<organism evidence="5 6">
    <name type="scientific">Nyctereutes procyonoides</name>
    <name type="common">Raccoon dog</name>
    <name type="synonym">Canis procyonoides</name>
    <dbReference type="NCBI Taxonomy" id="34880"/>
    <lineage>
        <taxon>Eukaryota</taxon>
        <taxon>Metazoa</taxon>
        <taxon>Chordata</taxon>
        <taxon>Craniata</taxon>
        <taxon>Vertebrata</taxon>
        <taxon>Euteleostomi</taxon>
        <taxon>Mammalia</taxon>
        <taxon>Eutheria</taxon>
        <taxon>Laurasiatheria</taxon>
        <taxon>Carnivora</taxon>
        <taxon>Caniformia</taxon>
        <taxon>Canidae</taxon>
        <taxon>Nyctereutes</taxon>
    </lineage>
</organism>
<proteinExistence type="inferred from homology"/>